<comment type="catalytic activity">
    <reaction evidence="8">
        <text>L-ornithine + H(+) = putrescine + CO2</text>
        <dbReference type="Rhea" id="RHEA:22964"/>
        <dbReference type="ChEBI" id="CHEBI:15378"/>
        <dbReference type="ChEBI" id="CHEBI:16526"/>
        <dbReference type="ChEBI" id="CHEBI:46911"/>
        <dbReference type="ChEBI" id="CHEBI:326268"/>
        <dbReference type="EC" id="4.1.1.17"/>
    </reaction>
</comment>
<dbReference type="AlphaFoldDB" id="A0A6G9YL91"/>
<dbReference type="EMBL" id="CP046172">
    <property type="protein sequence ID" value="QIS13968.1"/>
    <property type="molecule type" value="Genomic_DNA"/>
</dbReference>
<evidence type="ECO:0000256" key="6">
    <source>
        <dbReference type="ARBA" id="ARBA00034115"/>
    </source>
</evidence>
<evidence type="ECO:0000256" key="2">
    <source>
        <dbReference type="ARBA" id="ARBA00008872"/>
    </source>
</evidence>
<evidence type="ECO:0000256" key="1">
    <source>
        <dbReference type="ARBA" id="ARBA00001933"/>
    </source>
</evidence>
<accession>A0A6G9YL91</accession>
<dbReference type="GO" id="GO:0033387">
    <property type="term" value="P:putrescine biosynthetic process from arginine, via ornithine"/>
    <property type="evidence" value="ECO:0007669"/>
    <property type="project" value="TreeGrafter"/>
</dbReference>
<evidence type="ECO:0000313" key="11">
    <source>
        <dbReference type="Proteomes" id="UP000503540"/>
    </source>
</evidence>
<protein>
    <recommendedName>
        <fullName evidence="7">ornithine decarboxylase</fullName>
        <ecNumber evidence="7">4.1.1.17</ecNumber>
    </recommendedName>
</protein>
<feature type="domain" description="Orn/DAP/Arg decarboxylase 2 N-terminal" evidence="9">
    <location>
        <begin position="38"/>
        <end position="95"/>
    </location>
</feature>
<gene>
    <name evidence="10" type="ORF">F5544_30625</name>
</gene>
<dbReference type="InterPro" id="IPR022653">
    <property type="entry name" value="De-COase2_pyr-phos_BS"/>
</dbReference>
<name>A0A6G9YL91_9NOCA</name>
<evidence type="ECO:0000313" key="10">
    <source>
        <dbReference type="EMBL" id="QIS13968.1"/>
    </source>
</evidence>
<dbReference type="KEGG" id="nah:F5544_30625"/>
<evidence type="ECO:0000256" key="5">
    <source>
        <dbReference type="ARBA" id="ARBA00023239"/>
    </source>
</evidence>
<dbReference type="InterPro" id="IPR009006">
    <property type="entry name" value="Ala_racemase/Decarboxylase_C"/>
</dbReference>
<comment type="similarity">
    <text evidence="2">Belongs to the Orn/Lys/Arg decarboxylase class-II family.</text>
</comment>
<dbReference type="Pfam" id="PF02784">
    <property type="entry name" value="Orn_Arg_deC_N"/>
    <property type="match status" value="1"/>
</dbReference>
<dbReference type="GO" id="GO:0004586">
    <property type="term" value="F:ornithine decarboxylase activity"/>
    <property type="evidence" value="ECO:0007669"/>
    <property type="project" value="UniProtKB-EC"/>
</dbReference>
<dbReference type="PROSITE" id="PS00878">
    <property type="entry name" value="ODR_DC_2_1"/>
    <property type="match status" value="1"/>
</dbReference>
<dbReference type="Gene3D" id="3.20.20.10">
    <property type="entry name" value="Alanine racemase"/>
    <property type="match status" value="1"/>
</dbReference>
<proteinExistence type="inferred from homology"/>
<dbReference type="Proteomes" id="UP000503540">
    <property type="component" value="Chromosome"/>
</dbReference>
<evidence type="ECO:0000256" key="3">
    <source>
        <dbReference type="ARBA" id="ARBA00022793"/>
    </source>
</evidence>
<dbReference type="InterPro" id="IPR002433">
    <property type="entry name" value="Orn_de-COase"/>
</dbReference>
<keyword evidence="3" id="KW-0210">Decarboxylase</keyword>
<dbReference type="SUPFAM" id="SSF51419">
    <property type="entry name" value="PLP-binding barrel"/>
    <property type="match status" value="1"/>
</dbReference>
<keyword evidence="4" id="KW-0663">Pyridoxal phosphate</keyword>
<evidence type="ECO:0000256" key="4">
    <source>
        <dbReference type="ARBA" id="ARBA00022898"/>
    </source>
</evidence>
<dbReference type="EC" id="4.1.1.17" evidence="7"/>
<evidence type="ECO:0000256" key="7">
    <source>
        <dbReference type="ARBA" id="ARBA00034138"/>
    </source>
</evidence>
<dbReference type="Gene3D" id="2.40.37.10">
    <property type="entry name" value="Lyase, Ornithine Decarboxylase, Chain A, domain 1"/>
    <property type="match status" value="1"/>
</dbReference>
<comment type="pathway">
    <text evidence="6">Amine and polyamine biosynthesis; putrescine biosynthesis via L-ornithine pathway; putrescine from L-ornithine: step 1/1.</text>
</comment>
<organism evidence="10 11">
    <name type="scientific">Nocardia arthritidis</name>
    <dbReference type="NCBI Taxonomy" id="228602"/>
    <lineage>
        <taxon>Bacteria</taxon>
        <taxon>Bacillati</taxon>
        <taxon>Actinomycetota</taxon>
        <taxon>Actinomycetes</taxon>
        <taxon>Mycobacteriales</taxon>
        <taxon>Nocardiaceae</taxon>
        <taxon>Nocardia</taxon>
    </lineage>
</organism>
<dbReference type="InterPro" id="IPR022644">
    <property type="entry name" value="De-COase2_N"/>
</dbReference>
<dbReference type="PANTHER" id="PTHR11482">
    <property type="entry name" value="ARGININE/DIAMINOPIMELATE/ORNITHINE DECARBOXYLASE"/>
    <property type="match status" value="1"/>
</dbReference>
<keyword evidence="11" id="KW-1185">Reference proteome</keyword>
<evidence type="ECO:0000256" key="8">
    <source>
        <dbReference type="ARBA" id="ARBA00049127"/>
    </source>
</evidence>
<dbReference type="InterPro" id="IPR000183">
    <property type="entry name" value="Orn/DAP/Arg_de-COase"/>
</dbReference>
<comment type="cofactor">
    <cofactor evidence="1">
        <name>pyridoxal 5'-phosphate</name>
        <dbReference type="ChEBI" id="CHEBI:597326"/>
    </cofactor>
</comment>
<dbReference type="InterPro" id="IPR029066">
    <property type="entry name" value="PLP-binding_barrel"/>
</dbReference>
<evidence type="ECO:0000259" key="9">
    <source>
        <dbReference type="Pfam" id="PF02784"/>
    </source>
</evidence>
<keyword evidence="5" id="KW-0456">Lyase</keyword>
<dbReference type="GO" id="GO:0005737">
    <property type="term" value="C:cytoplasm"/>
    <property type="evidence" value="ECO:0007669"/>
    <property type="project" value="TreeGrafter"/>
</dbReference>
<dbReference type="PRINTS" id="PR01179">
    <property type="entry name" value="ODADCRBXLASE"/>
</dbReference>
<sequence>MSEDLPKAHAAAWALEPDLEIVGDDVEVATPFLVLDHDKVVKTVAEFTTAFPGVDIHYAVKCNPAIELVRELHRVGCGFEIASISELALLESAGWHRVMCCSATRCGHDLTSQKPIVAAYGDSALIRDPSWSSCRLPRPVPPYTYVWPPGRPPASCRARANLVLIHP</sequence>
<dbReference type="PANTHER" id="PTHR11482:SF6">
    <property type="entry name" value="ORNITHINE DECARBOXYLASE 1-RELATED"/>
    <property type="match status" value="1"/>
</dbReference>
<dbReference type="PRINTS" id="PR01182">
    <property type="entry name" value="ORNDCRBXLASE"/>
</dbReference>
<reference evidence="10 11" key="1">
    <citation type="journal article" date="2019" name="ACS Chem. Biol.">
        <title>Identification and Mobilization of a Cryptic Antibiotic Biosynthesis Gene Locus from a Human-Pathogenic Nocardia Isolate.</title>
        <authorList>
            <person name="Herisse M."/>
            <person name="Ishida K."/>
            <person name="Porter J.L."/>
            <person name="Howden B."/>
            <person name="Hertweck C."/>
            <person name="Stinear T.P."/>
            <person name="Pidot S.J."/>
        </authorList>
    </citation>
    <scope>NUCLEOTIDE SEQUENCE [LARGE SCALE GENOMIC DNA]</scope>
    <source>
        <strain evidence="10 11">AUSMDU00012717</strain>
    </source>
</reference>